<dbReference type="SUPFAM" id="SSF103473">
    <property type="entry name" value="MFS general substrate transporter"/>
    <property type="match status" value="1"/>
</dbReference>
<comment type="similarity">
    <text evidence="2">Belongs to the major facilitator superfamily. Sugar transporter (TC 2.A.1.1) family.</text>
</comment>
<dbReference type="EMBL" id="ML737570">
    <property type="protein sequence ID" value="KAE8369833.1"/>
    <property type="molecule type" value="Genomic_DNA"/>
</dbReference>
<evidence type="ECO:0000256" key="4">
    <source>
        <dbReference type="ARBA" id="ARBA00022692"/>
    </source>
</evidence>
<evidence type="ECO:0000256" key="6">
    <source>
        <dbReference type="ARBA" id="ARBA00023136"/>
    </source>
</evidence>
<dbReference type="OrthoDB" id="508119at2759"/>
<proteinExistence type="inferred from homology"/>
<keyword evidence="10" id="KW-1185">Reference proteome</keyword>
<protein>
    <recommendedName>
        <fullName evidence="8">Major facilitator superfamily (MFS) profile domain-containing protein</fullName>
    </recommendedName>
</protein>
<gene>
    <name evidence="9" type="ORF">BDV27DRAFT_140934</name>
</gene>
<dbReference type="GO" id="GO:0016020">
    <property type="term" value="C:membrane"/>
    <property type="evidence" value="ECO:0007669"/>
    <property type="project" value="UniProtKB-SubCell"/>
</dbReference>
<feature type="transmembrane region" description="Helical" evidence="7">
    <location>
        <begin position="737"/>
        <end position="756"/>
    </location>
</feature>
<feature type="transmembrane region" description="Helical" evidence="7">
    <location>
        <begin position="376"/>
        <end position="405"/>
    </location>
</feature>
<evidence type="ECO:0000259" key="8">
    <source>
        <dbReference type="PROSITE" id="PS50850"/>
    </source>
</evidence>
<dbReference type="PROSITE" id="PS50850">
    <property type="entry name" value="MFS"/>
    <property type="match status" value="1"/>
</dbReference>
<evidence type="ECO:0000313" key="10">
    <source>
        <dbReference type="Proteomes" id="UP000326268"/>
    </source>
</evidence>
<dbReference type="FunFam" id="1.20.1250.20:FF:000026">
    <property type="entry name" value="MFS quinate transporter QutD"/>
    <property type="match status" value="1"/>
</dbReference>
<comment type="subcellular location">
    <subcellularLocation>
        <location evidence="1">Membrane</location>
        <topology evidence="1">Multi-pass membrane protein</topology>
    </subcellularLocation>
</comment>
<keyword evidence="5 7" id="KW-1133">Transmembrane helix</keyword>
<dbReference type="Proteomes" id="UP000326268">
    <property type="component" value="Unassembled WGS sequence"/>
</dbReference>
<dbReference type="NCBIfam" id="TIGR00879">
    <property type="entry name" value="SP"/>
    <property type="match status" value="1"/>
</dbReference>
<dbReference type="InterPro" id="IPR020846">
    <property type="entry name" value="MFS_dom"/>
</dbReference>
<dbReference type="InterPro" id="IPR003663">
    <property type="entry name" value="Sugar/inositol_transpt"/>
</dbReference>
<keyword evidence="4 7" id="KW-0812">Transmembrane</keyword>
<name>A0A5N7AJI4_9EURO</name>
<feature type="domain" description="Major facilitator superfamily (MFS) profile" evidence="8">
    <location>
        <begin position="378"/>
        <end position="826"/>
    </location>
</feature>
<feature type="transmembrane region" description="Helical" evidence="7">
    <location>
        <begin position="768"/>
        <end position="784"/>
    </location>
</feature>
<organism evidence="9 10">
    <name type="scientific">Aspergillus caelatus</name>
    <dbReference type="NCBI Taxonomy" id="61420"/>
    <lineage>
        <taxon>Eukaryota</taxon>
        <taxon>Fungi</taxon>
        <taxon>Dikarya</taxon>
        <taxon>Ascomycota</taxon>
        <taxon>Pezizomycotina</taxon>
        <taxon>Eurotiomycetes</taxon>
        <taxon>Eurotiomycetidae</taxon>
        <taxon>Eurotiales</taxon>
        <taxon>Aspergillaceae</taxon>
        <taxon>Aspergillus</taxon>
        <taxon>Aspergillus subgen. Circumdati</taxon>
    </lineage>
</organism>
<dbReference type="InterPro" id="IPR005828">
    <property type="entry name" value="MFS_sugar_transport-like"/>
</dbReference>
<evidence type="ECO:0000256" key="3">
    <source>
        <dbReference type="ARBA" id="ARBA00022448"/>
    </source>
</evidence>
<feature type="transmembrane region" description="Helical" evidence="7">
    <location>
        <begin position="513"/>
        <end position="532"/>
    </location>
</feature>
<evidence type="ECO:0000256" key="5">
    <source>
        <dbReference type="ARBA" id="ARBA00022989"/>
    </source>
</evidence>
<evidence type="ECO:0000256" key="7">
    <source>
        <dbReference type="SAM" id="Phobius"/>
    </source>
</evidence>
<evidence type="ECO:0000256" key="2">
    <source>
        <dbReference type="ARBA" id="ARBA00010992"/>
    </source>
</evidence>
<dbReference type="Gene3D" id="1.20.1250.20">
    <property type="entry name" value="MFS general substrate transporter like domains"/>
    <property type="match status" value="1"/>
</dbReference>
<dbReference type="InterPro" id="IPR050360">
    <property type="entry name" value="MFS_Sugar_Transporters"/>
</dbReference>
<feature type="transmembrane region" description="Helical" evidence="7">
    <location>
        <begin position="637"/>
        <end position="657"/>
    </location>
</feature>
<dbReference type="AlphaFoldDB" id="A0A5N7AJI4"/>
<feature type="transmembrane region" description="Helical" evidence="7">
    <location>
        <begin position="705"/>
        <end position="725"/>
    </location>
</feature>
<evidence type="ECO:0000313" key="9">
    <source>
        <dbReference type="EMBL" id="KAE8369833.1"/>
    </source>
</evidence>
<accession>A0A5N7AJI4</accession>
<feature type="transmembrane region" description="Helical" evidence="7">
    <location>
        <begin position="804"/>
        <end position="822"/>
    </location>
</feature>
<feature type="transmembrane region" description="Helical" evidence="7">
    <location>
        <begin position="452"/>
        <end position="477"/>
    </location>
</feature>
<dbReference type="Pfam" id="PF00083">
    <property type="entry name" value="Sugar_tr"/>
    <property type="match status" value="1"/>
</dbReference>
<dbReference type="PANTHER" id="PTHR48022">
    <property type="entry name" value="PLASTIDIC GLUCOSE TRANSPORTER 4"/>
    <property type="match status" value="1"/>
</dbReference>
<dbReference type="InterPro" id="IPR036259">
    <property type="entry name" value="MFS_trans_sf"/>
</dbReference>
<evidence type="ECO:0000256" key="1">
    <source>
        <dbReference type="ARBA" id="ARBA00004141"/>
    </source>
</evidence>
<dbReference type="PRINTS" id="PR00171">
    <property type="entry name" value="SUGRTRNSPORT"/>
</dbReference>
<dbReference type="GO" id="GO:0005351">
    <property type="term" value="F:carbohydrate:proton symporter activity"/>
    <property type="evidence" value="ECO:0007669"/>
    <property type="project" value="TreeGrafter"/>
</dbReference>
<feature type="transmembrane region" description="Helical" evidence="7">
    <location>
        <begin position="544"/>
        <end position="565"/>
    </location>
</feature>
<keyword evidence="6 7" id="KW-0472">Membrane</keyword>
<reference evidence="9 10" key="1">
    <citation type="submission" date="2019-04" db="EMBL/GenBank/DDBJ databases">
        <title>Friends and foes A comparative genomics studyof 23 Aspergillus species from section Flavi.</title>
        <authorList>
            <consortium name="DOE Joint Genome Institute"/>
            <person name="Kjaerbolling I."/>
            <person name="Vesth T."/>
            <person name="Frisvad J.C."/>
            <person name="Nybo J.L."/>
            <person name="Theobald S."/>
            <person name="Kildgaard S."/>
            <person name="Isbrandt T."/>
            <person name="Kuo A."/>
            <person name="Sato A."/>
            <person name="Lyhne E.K."/>
            <person name="Kogle M.E."/>
            <person name="Wiebenga A."/>
            <person name="Kun R.S."/>
            <person name="Lubbers R.J."/>
            <person name="Makela M.R."/>
            <person name="Barry K."/>
            <person name="Chovatia M."/>
            <person name="Clum A."/>
            <person name="Daum C."/>
            <person name="Haridas S."/>
            <person name="He G."/>
            <person name="LaButti K."/>
            <person name="Lipzen A."/>
            <person name="Mondo S."/>
            <person name="Riley R."/>
            <person name="Salamov A."/>
            <person name="Simmons B.A."/>
            <person name="Magnuson J.K."/>
            <person name="Henrissat B."/>
            <person name="Mortensen U.H."/>
            <person name="Larsen T.O."/>
            <person name="Devries R.P."/>
            <person name="Grigoriev I.V."/>
            <person name="Machida M."/>
            <person name="Baker S.E."/>
            <person name="Andersen M.R."/>
        </authorList>
    </citation>
    <scope>NUCLEOTIDE SEQUENCE [LARGE SCALE GENOMIC DNA]</scope>
    <source>
        <strain evidence="9 10">CBS 763.97</strain>
    </source>
</reference>
<keyword evidence="3" id="KW-0813">Transport</keyword>
<feature type="transmembrane region" description="Helical" evidence="7">
    <location>
        <begin position="483"/>
        <end position="501"/>
    </location>
</feature>
<dbReference type="InterPro" id="IPR005829">
    <property type="entry name" value="Sugar_transporter_CS"/>
</dbReference>
<dbReference type="PANTHER" id="PTHR48022:SF21">
    <property type="entry name" value="QUINATE TRANSPORTER, PUTATIVE (AFU_ORTHOLOGUE AFUA_6G06960)-RELATED"/>
    <property type="match status" value="1"/>
</dbReference>
<dbReference type="GeneID" id="43654198"/>
<feature type="transmembrane region" description="Helical" evidence="7">
    <location>
        <begin position="672"/>
        <end position="693"/>
    </location>
</feature>
<sequence>MSQAFWCRGPGLSTRFTIEDYPYLRPQKANGVDYASFVQAQVELTTIFGNVHDILYASKTRTVQLMLMGDYTKYLDDSSKALAMWKEAWANVDLPPHLSGLLCLQFEYLRLYINAFAFQAVLYRTPKGPSGSDGGKSSYFPYSVMASADGRHIYIAIDAAKSVLKYLMERLNPTKHLRYIPVRFYLYEIHASVFLFKALTVGALSSEEQQTCTTLVRQFIAMLKSASTSPSHIASRYGKLLTGLWFQGQATPETADDFVQSRHSAQNPLPSPIDLDEFTNTSVMDSTGPFQDEFSTQQVLSFLEPTEGLECPDTFLSNLPFLRGGFPDLDNHGDTDANSPQNHARDRAYPGFQFGNSVTPHQQDCRSMALAVSNHLLISLSACGASMLFGFDMGVIGGVLTMNSFKEQYGLVGKEDTVLANLESNIVSVIQAGSFLGALVSTYVANAIGRRLSLILSSLILFVGVALQAGASGIIGVLYAGRFIGGVSIGIASSVCPIYIAENAPRGIRGLLTGFYQLTLVCGLTLAFWINYGCERHLTRKEQFIIPLSLQAFPAVILLAGMLLANESPRYLAMKRPERAPRVLATLRGLPEDHPYVIEELNNLRLQLEEESQHSESSMWSLLKESFSKKSYRRRSILCITLMMWSNMTGTNAMTYYSPTIFASVGLSSSSVGLFATGIYGIVKFIACGIFIVFVSDTLGRRRSLLWTGIVQGIMLFYVGFYVRFDTISENAPITPQGYIALIAIYLFAAVYQFGWGPVEIPPARLRALNMGMATASQWFFNFVVAKSTPTMFATLGKNGYGTYFVYGSFCFVMVIYTWFFVPETKGLSLEFMDELFERDTVRDKFMPTRDVHYLAGKGQEE</sequence>
<dbReference type="RefSeq" id="XP_031932914.1">
    <property type="nucleotide sequence ID" value="XM_032069752.1"/>
</dbReference>
<dbReference type="PROSITE" id="PS00217">
    <property type="entry name" value="SUGAR_TRANSPORT_2"/>
    <property type="match status" value="1"/>
</dbReference>